<name>A0AAW0RKI5_9HYPO</name>
<protein>
    <submittedName>
        <fullName evidence="1">Uncharacterized protein</fullName>
    </submittedName>
</protein>
<reference evidence="1 2" key="1">
    <citation type="submission" date="2020-02" db="EMBL/GenBank/DDBJ databases">
        <title>Comparative genomics of the hypocrealean fungal genus Beauvera.</title>
        <authorList>
            <person name="Showalter D.N."/>
            <person name="Bushley K.E."/>
            <person name="Rehner S.A."/>
        </authorList>
    </citation>
    <scope>NUCLEOTIDE SEQUENCE [LARGE SCALE GENOMIC DNA]</scope>
    <source>
        <strain evidence="1 2">ARSEF4384</strain>
    </source>
</reference>
<accession>A0AAW0RKI5</accession>
<comment type="caution">
    <text evidence="1">The sequence shown here is derived from an EMBL/GenBank/DDBJ whole genome shotgun (WGS) entry which is preliminary data.</text>
</comment>
<sequence length="116" mass="12416">MALVPPEGLETHRTVAIARNLAIVATNYTPQALAQWLSGQSYPWTPAAAGSAVRGALVTGARANGLEEKHDSSDDGLVGYPFQSQFSRAQRSCPLKSFMVPLESVIGRNQALPQRP</sequence>
<dbReference type="AlphaFoldDB" id="A0AAW0RKI5"/>
<organism evidence="1 2">
    <name type="scientific">Beauveria asiatica</name>
    <dbReference type="NCBI Taxonomy" id="1069075"/>
    <lineage>
        <taxon>Eukaryota</taxon>
        <taxon>Fungi</taxon>
        <taxon>Dikarya</taxon>
        <taxon>Ascomycota</taxon>
        <taxon>Pezizomycotina</taxon>
        <taxon>Sordariomycetes</taxon>
        <taxon>Hypocreomycetidae</taxon>
        <taxon>Hypocreales</taxon>
        <taxon>Cordycipitaceae</taxon>
        <taxon>Beauveria</taxon>
    </lineage>
</organism>
<keyword evidence="2" id="KW-1185">Reference proteome</keyword>
<evidence type="ECO:0000313" key="2">
    <source>
        <dbReference type="Proteomes" id="UP001397290"/>
    </source>
</evidence>
<evidence type="ECO:0000313" key="1">
    <source>
        <dbReference type="EMBL" id="KAK8142556.1"/>
    </source>
</evidence>
<dbReference type="EMBL" id="JAAHCF010000653">
    <property type="protein sequence ID" value="KAK8142556.1"/>
    <property type="molecule type" value="Genomic_DNA"/>
</dbReference>
<dbReference type="Proteomes" id="UP001397290">
    <property type="component" value="Unassembled WGS sequence"/>
</dbReference>
<gene>
    <name evidence="1" type="ORF">G3M48_008592</name>
</gene>
<proteinExistence type="predicted"/>